<sequence>MASKHTTLEYPESHNTLSLATGKMCGFALVSLGEMQQI</sequence>
<dbReference type="EMBL" id="GBXM01094870">
    <property type="protein sequence ID" value="JAH13707.1"/>
    <property type="molecule type" value="Transcribed_RNA"/>
</dbReference>
<evidence type="ECO:0000313" key="1">
    <source>
        <dbReference type="EMBL" id="JAH13707.1"/>
    </source>
</evidence>
<reference evidence="1" key="2">
    <citation type="journal article" date="2015" name="Fish Shellfish Immunol.">
        <title>Early steps in the European eel (Anguilla anguilla)-Vibrio vulnificus interaction in the gills: Role of the RtxA13 toxin.</title>
        <authorList>
            <person name="Callol A."/>
            <person name="Pajuelo D."/>
            <person name="Ebbesson L."/>
            <person name="Teles M."/>
            <person name="MacKenzie S."/>
            <person name="Amaro C."/>
        </authorList>
    </citation>
    <scope>NUCLEOTIDE SEQUENCE</scope>
</reference>
<dbReference type="AlphaFoldDB" id="A0A0E9QAZ3"/>
<reference evidence="1" key="1">
    <citation type="submission" date="2014-11" db="EMBL/GenBank/DDBJ databases">
        <authorList>
            <person name="Amaro Gonzalez C."/>
        </authorList>
    </citation>
    <scope>NUCLEOTIDE SEQUENCE</scope>
</reference>
<name>A0A0E9QAZ3_ANGAN</name>
<organism evidence="1">
    <name type="scientific">Anguilla anguilla</name>
    <name type="common">European freshwater eel</name>
    <name type="synonym">Muraena anguilla</name>
    <dbReference type="NCBI Taxonomy" id="7936"/>
    <lineage>
        <taxon>Eukaryota</taxon>
        <taxon>Metazoa</taxon>
        <taxon>Chordata</taxon>
        <taxon>Craniata</taxon>
        <taxon>Vertebrata</taxon>
        <taxon>Euteleostomi</taxon>
        <taxon>Actinopterygii</taxon>
        <taxon>Neopterygii</taxon>
        <taxon>Teleostei</taxon>
        <taxon>Anguilliformes</taxon>
        <taxon>Anguillidae</taxon>
        <taxon>Anguilla</taxon>
    </lineage>
</organism>
<proteinExistence type="predicted"/>
<accession>A0A0E9QAZ3</accession>
<protein>
    <submittedName>
        <fullName evidence="1">Uncharacterized protein</fullName>
    </submittedName>
</protein>